<organism evidence="2 3">
    <name type="scientific">Mucilaginibacter gracilis</name>
    <dbReference type="NCBI Taxonomy" id="423350"/>
    <lineage>
        <taxon>Bacteria</taxon>
        <taxon>Pseudomonadati</taxon>
        <taxon>Bacteroidota</taxon>
        <taxon>Sphingobacteriia</taxon>
        <taxon>Sphingobacteriales</taxon>
        <taxon>Sphingobacteriaceae</taxon>
        <taxon>Mucilaginibacter</taxon>
    </lineage>
</organism>
<gene>
    <name evidence="2" type="ORF">BDD43_6049</name>
</gene>
<evidence type="ECO:0000313" key="2">
    <source>
        <dbReference type="EMBL" id="RKR85773.1"/>
    </source>
</evidence>
<dbReference type="EMBL" id="RBKU01000001">
    <property type="protein sequence ID" value="RKR85773.1"/>
    <property type="molecule type" value="Genomic_DNA"/>
</dbReference>
<dbReference type="SUPFAM" id="SSF52540">
    <property type="entry name" value="P-loop containing nucleoside triphosphate hydrolases"/>
    <property type="match status" value="1"/>
</dbReference>
<sequence>MPQQLPTISLPATFKVQAVTLYYIFRKCINKENKAMLNTSIEPEEWALPLYLKMDEYFHKSGECGEWFDASTNSKVRYLSATFLKAQKALLEDEPREMIGINKASFLPILVYSGFAEKFAFLRRWLEDESITELFTITTHINGKKEFTLSVNEEEFDRNIKAGLPINPLITTPLAPPRPKAVVELRVDLPIKPVCFFGRADMLYKLAQFFSNPHPRGKTLLLSGVGGMGKTSVMQEFLHDERCQHFFNRIVCMVIDHNLPFAFISSTARALNIYDRIMLMPNEETQLRGIVSEMSRLGGENLFVIDNVNETDIHDLREMRYYFDQTGWRFLITSRTIPDGFLFEEVTELDLKDAKLLFTYHFRPDKVDKNDQRRTIQNLNSIINDAEFNSNLEKLLLHIVSHTLLTELLAKYSLKRRFTVNQIYQSLLEKDYIHPDFSSEVDPGVHGMGKKILSPLRLHTYILGLFDTDYLFKKTGDSSTDSENEMRAIMLLFFSMLPSTDIPINDLVTLFGIERSDQVDFEIRLDELRQMGWLQSKYLWGERPDQMDLRYKMHMLVQKVVDEKLSDPLIKGTPLVDNIAGILGKHIADPERFHAYVDSIFRWYEKRIG</sequence>
<reference evidence="2 3" key="1">
    <citation type="submission" date="2018-10" db="EMBL/GenBank/DDBJ databases">
        <title>Genomic Encyclopedia of Archaeal and Bacterial Type Strains, Phase II (KMG-II): from individual species to whole genera.</title>
        <authorList>
            <person name="Goeker M."/>
        </authorList>
    </citation>
    <scope>NUCLEOTIDE SEQUENCE [LARGE SCALE GENOMIC DNA]</scope>
    <source>
        <strain evidence="2 3">DSM 18602</strain>
    </source>
</reference>
<evidence type="ECO:0000313" key="3">
    <source>
        <dbReference type="Proteomes" id="UP000268007"/>
    </source>
</evidence>
<dbReference type="OrthoDB" id="2966407at2"/>
<protein>
    <submittedName>
        <fullName evidence="2">NB-ARC domain-containing protein</fullName>
    </submittedName>
</protein>
<feature type="domain" description="Orc1-like AAA ATPase" evidence="1">
    <location>
        <begin position="196"/>
        <end position="278"/>
    </location>
</feature>
<dbReference type="Pfam" id="PF13191">
    <property type="entry name" value="AAA_16"/>
    <property type="match status" value="1"/>
</dbReference>
<dbReference type="Gene3D" id="3.40.50.300">
    <property type="entry name" value="P-loop containing nucleotide triphosphate hydrolases"/>
    <property type="match status" value="1"/>
</dbReference>
<accession>A0A495JAC6</accession>
<dbReference type="InterPro" id="IPR041664">
    <property type="entry name" value="AAA_16"/>
</dbReference>
<dbReference type="AlphaFoldDB" id="A0A495JAC6"/>
<keyword evidence="3" id="KW-1185">Reference proteome</keyword>
<dbReference type="GO" id="GO:0043531">
    <property type="term" value="F:ADP binding"/>
    <property type="evidence" value="ECO:0007669"/>
    <property type="project" value="InterPro"/>
</dbReference>
<comment type="caution">
    <text evidence="2">The sequence shown here is derived from an EMBL/GenBank/DDBJ whole genome shotgun (WGS) entry which is preliminary data.</text>
</comment>
<name>A0A495JAC6_9SPHI</name>
<proteinExistence type="predicted"/>
<evidence type="ECO:0000259" key="1">
    <source>
        <dbReference type="Pfam" id="PF13191"/>
    </source>
</evidence>
<dbReference type="Proteomes" id="UP000268007">
    <property type="component" value="Unassembled WGS sequence"/>
</dbReference>
<dbReference type="InterPro" id="IPR027417">
    <property type="entry name" value="P-loop_NTPase"/>
</dbReference>
<dbReference type="RefSeq" id="WP_121201798.1">
    <property type="nucleotide sequence ID" value="NZ_RBKU01000001.1"/>
</dbReference>